<sequence length="273" mass="30984">MLCSDAIVKNTKRVGPTLAETYIGIERNSNGNLIMNDICNKQIPIQRTDLMSGTGVIHIIENSISSLEYYNIFLMELSFSLAMKLNEALECLENNPSFNVKQAASEMRKCQIDLGGGNDNVILLSNDGAFQSKFYKENIRQLQLDKCKLYSHHLLKIKNPQNVDVYKTGFNQEQEFTTQYTASDDSKYSVYSRYIKTRHGTKLLQLHTIPHGFFGSDDGFIERGSVLVVESLLTNLQGEKVKLFIKRTPDGNTFVGHKDLKEELWVIMNLSLL</sequence>
<protein>
    <submittedName>
        <fullName evidence="1">Uncharacterized protein</fullName>
    </submittedName>
</protein>
<organism evidence="1 2">
    <name type="scientific">Schistosoma bovis</name>
    <name type="common">Blood fluke</name>
    <dbReference type="NCBI Taxonomy" id="6184"/>
    <lineage>
        <taxon>Eukaryota</taxon>
        <taxon>Metazoa</taxon>
        <taxon>Spiralia</taxon>
        <taxon>Lophotrochozoa</taxon>
        <taxon>Platyhelminthes</taxon>
        <taxon>Trematoda</taxon>
        <taxon>Digenea</taxon>
        <taxon>Strigeidida</taxon>
        <taxon>Schistosomatoidea</taxon>
        <taxon>Schistosomatidae</taxon>
        <taxon>Schistosoma</taxon>
    </lineage>
</organism>
<evidence type="ECO:0000313" key="1">
    <source>
        <dbReference type="EMBL" id="RTG82418.1"/>
    </source>
</evidence>
<name>A0A430Q400_SCHBO</name>
<dbReference type="EMBL" id="QMKO01002840">
    <property type="protein sequence ID" value="RTG82418.1"/>
    <property type="molecule type" value="Genomic_DNA"/>
</dbReference>
<comment type="caution">
    <text evidence="1">The sequence shown here is derived from an EMBL/GenBank/DDBJ whole genome shotgun (WGS) entry which is preliminary data.</text>
</comment>
<gene>
    <name evidence="1" type="ORF">DC041_0009128</name>
</gene>
<dbReference type="AlphaFoldDB" id="A0A430Q400"/>
<accession>A0A430Q400</accession>
<dbReference type="STRING" id="6184.A0A430Q400"/>
<reference evidence="1 2" key="1">
    <citation type="journal article" date="2019" name="PLoS Pathog.">
        <title>Genome sequence of the bovine parasite Schistosoma bovis Tanzania.</title>
        <authorList>
            <person name="Oey H."/>
            <person name="Zakrzewski M."/>
            <person name="Gobert G."/>
            <person name="Gravermann K."/>
            <person name="Stoye J."/>
            <person name="Jones M."/>
            <person name="Mcmanus D."/>
            <person name="Krause L."/>
        </authorList>
    </citation>
    <scope>NUCLEOTIDE SEQUENCE [LARGE SCALE GENOMIC DNA]</scope>
    <source>
        <strain evidence="1 2">TAN1997</strain>
    </source>
</reference>
<keyword evidence="2" id="KW-1185">Reference proteome</keyword>
<dbReference type="Proteomes" id="UP000290809">
    <property type="component" value="Unassembled WGS sequence"/>
</dbReference>
<evidence type="ECO:0000313" key="2">
    <source>
        <dbReference type="Proteomes" id="UP000290809"/>
    </source>
</evidence>
<proteinExistence type="predicted"/>